<comment type="caution">
    <text evidence="2">Lacks conserved residue(s) required for the propagation of feature annotation.</text>
</comment>
<dbReference type="PROSITE" id="PS01209">
    <property type="entry name" value="LDLRA_1"/>
    <property type="match status" value="1"/>
</dbReference>
<evidence type="ECO:0000256" key="1">
    <source>
        <dbReference type="ARBA" id="ARBA00023157"/>
    </source>
</evidence>
<comment type="caution">
    <text evidence="3">The sequence shown here is derived from an EMBL/GenBank/DDBJ whole genome shotgun (WGS) entry which is preliminary data.</text>
</comment>
<dbReference type="EMBL" id="CAJOBI010345240">
    <property type="protein sequence ID" value="CAF5217293.1"/>
    <property type="molecule type" value="Genomic_DNA"/>
</dbReference>
<organism evidence="3 4">
    <name type="scientific">Rotaria magnacalcarata</name>
    <dbReference type="NCBI Taxonomy" id="392030"/>
    <lineage>
        <taxon>Eukaryota</taxon>
        <taxon>Metazoa</taxon>
        <taxon>Spiralia</taxon>
        <taxon>Gnathifera</taxon>
        <taxon>Rotifera</taxon>
        <taxon>Eurotatoria</taxon>
        <taxon>Bdelloidea</taxon>
        <taxon>Philodinida</taxon>
        <taxon>Philodinidae</taxon>
        <taxon>Rotaria</taxon>
    </lineage>
</organism>
<dbReference type="Gene3D" id="4.10.400.10">
    <property type="entry name" value="Low-density Lipoprotein Receptor"/>
    <property type="match status" value="1"/>
</dbReference>
<dbReference type="InterPro" id="IPR036055">
    <property type="entry name" value="LDL_receptor-like_sf"/>
</dbReference>
<proteinExistence type="predicted"/>
<dbReference type="InterPro" id="IPR023415">
    <property type="entry name" value="LDLR_class-A_CS"/>
</dbReference>
<dbReference type="InterPro" id="IPR002172">
    <property type="entry name" value="LDrepeatLR_classA_rpt"/>
</dbReference>
<name>A0A8S3JJ71_9BILA</name>
<accession>A0A8S3JJ71</accession>
<evidence type="ECO:0000313" key="4">
    <source>
        <dbReference type="Proteomes" id="UP000676336"/>
    </source>
</evidence>
<reference evidence="3" key="1">
    <citation type="submission" date="2021-02" db="EMBL/GenBank/DDBJ databases">
        <authorList>
            <person name="Nowell W R."/>
        </authorList>
    </citation>
    <scope>NUCLEOTIDE SEQUENCE</scope>
</reference>
<evidence type="ECO:0000256" key="2">
    <source>
        <dbReference type="PROSITE-ProRule" id="PRU00124"/>
    </source>
</evidence>
<sequence length="96" mass="10948">TKPSPIQFTCHTSQNKIEMACSSLSLTFRRNIQMSEIKKTTFVQVVALAKEPCVDDDILFQCPNDYPHSCIDKKLKCNGRSECESGDDERGCHRMY</sequence>
<gene>
    <name evidence="3" type="ORF">SMN809_LOCUS80411</name>
</gene>
<keyword evidence="1 2" id="KW-1015">Disulfide bond</keyword>
<dbReference type="CDD" id="cd00112">
    <property type="entry name" value="LDLa"/>
    <property type="match status" value="1"/>
</dbReference>
<feature type="disulfide bond" evidence="2">
    <location>
        <begin position="77"/>
        <end position="92"/>
    </location>
</feature>
<dbReference type="SUPFAM" id="SSF57424">
    <property type="entry name" value="LDL receptor-like module"/>
    <property type="match status" value="1"/>
</dbReference>
<dbReference type="Proteomes" id="UP000676336">
    <property type="component" value="Unassembled WGS sequence"/>
</dbReference>
<dbReference type="AlphaFoldDB" id="A0A8S3JJ71"/>
<evidence type="ECO:0000313" key="3">
    <source>
        <dbReference type="EMBL" id="CAF5217293.1"/>
    </source>
</evidence>
<dbReference type="SMART" id="SM00192">
    <property type="entry name" value="LDLa"/>
    <property type="match status" value="1"/>
</dbReference>
<feature type="non-terminal residue" evidence="3">
    <location>
        <position position="1"/>
    </location>
</feature>
<protein>
    <submittedName>
        <fullName evidence="3">Uncharacterized protein</fullName>
    </submittedName>
</protein>
<dbReference type="PROSITE" id="PS50068">
    <property type="entry name" value="LDLRA_2"/>
    <property type="match status" value="1"/>
</dbReference>